<gene>
    <name evidence="1" type="ORF">DACRYDRAFT_95040</name>
</gene>
<dbReference type="OrthoDB" id="3830579at2759"/>
<dbReference type="AlphaFoldDB" id="M5FZR9"/>
<evidence type="ECO:0000313" key="1">
    <source>
        <dbReference type="EMBL" id="EJU01385.1"/>
    </source>
</evidence>
<dbReference type="InterPro" id="IPR011008">
    <property type="entry name" value="Dimeric_a/b-barrel"/>
</dbReference>
<evidence type="ECO:0008006" key="3">
    <source>
        <dbReference type="Google" id="ProtNLM"/>
    </source>
</evidence>
<sequence length="222" mass="24893">MASQDLSYLFEVVLFKPNKADPAFTREKTAAGVAIQSTHTDLVRYALEGVKTEDDSIVLRILEWTSFDGHMRFRASDLYPKFLAAREGAALSVISLAHFHFFGPLEFTTPVPVYEVINITLKPTASTPDNFPFFLSAIREALEIVGSYPGSKGYNLGWQKEDPTKALVFISWESVEAHMEDFRKSGDKGWNKFVAKWGPASGQYFDIEEMFHVKVGKIGEAV</sequence>
<dbReference type="Proteomes" id="UP000030653">
    <property type="component" value="Unassembled WGS sequence"/>
</dbReference>
<dbReference type="GeneID" id="63692326"/>
<proteinExistence type="predicted"/>
<dbReference type="SUPFAM" id="SSF54909">
    <property type="entry name" value="Dimeric alpha+beta barrel"/>
    <property type="match status" value="1"/>
</dbReference>
<evidence type="ECO:0000313" key="2">
    <source>
        <dbReference type="Proteomes" id="UP000030653"/>
    </source>
</evidence>
<dbReference type="EMBL" id="JH795864">
    <property type="protein sequence ID" value="EJU01385.1"/>
    <property type="molecule type" value="Genomic_DNA"/>
</dbReference>
<keyword evidence="2" id="KW-1185">Reference proteome</keyword>
<name>M5FZR9_DACPD</name>
<organism evidence="1 2">
    <name type="scientific">Dacryopinax primogenitus (strain DJM 731)</name>
    <name type="common">Brown rot fungus</name>
    <dbReference type="NCBI Taxonomy" id="1858805"/>
    <lineage>
        <taxon>Eukaryota</taxon>
        <taxon>Fungi</taxon>
        <taxon>Dikarya</taxon>
        <taxon>Basidiomycota</taxon>
        <taxon>Agaricomycotina</taxon>
        <taxon>Dacrymycetes</taxon>
        <taxon>Dacrymycetales</taxon>
        <taxon>Dacrymycetaceae</taxon>
        <taxon>Dacryopinax</taxon>
    </lineage>
</organism>
<dbReference type="Gene3D" id="3.30.70.100">
    <property type="match status" value="1"/>
</dbReference>
<reference evidence="1 2" key="1">
    <citation type="journal article" date="2012" name="Science">
        <title>The Paleozoic origin of enzymatic lignin decomposition reconstructed from 31 fungal genomes.</title>
        <authorList>
            <person name="Floudas D."/>
            <person name="Binder M."/>
            <person name="Riley R."/>
            <person name="Barry K."/>
            <person name="Blanchette R.A."/>
            <person name="Henrissat B."/>
            <person name="Martinez A.T."/>
            <person name="Otillar R."/>
            <person name="Spatafora J.W."/>
            <person name="Yadav J.S."/>
            <person name="Aerts A."/>
            <person name="Benoit I."/>
            <person name="Boyd A."/>
            <person name="Carlson A."/>
            <person name="Copeland A."/>
            <person name="Coutinho P.M."/>
            <person name="de Vries R.P."/>
            <person name="Ferreira P."/>
            <person name="Findley K."/>
            <person name="Foster B."/>
            <person name="Gaskell J."/>
            <person name="Glotzer D."/>
            <person name="Gorecki P."/>
            <person name="Heitman J."/>
            <person name="Hesse C."/>
            <person name="Hori C."/>
            <person name="Igarashi K."/>
            <person name="Jurgens J.A."/>
            <person name="Kallen N."/>
            <person name="Kersten P."/>
            <person name="Kohler A."/>
            <person name="Kuees U."/>
            <person name="Kumar T.K.A."/>
            <person name="Kuo A."/>
            <person name="LaButti K."/>
            <person name="Larrondo L.F."/>
            <person name="Lindquist E."/>
            <person name="Ling A."/>
            <person name="Lombard V."/>
            <person name="Lucas S."/>
            <person name="Lundell T."/>
            <person name="Martin R."/>
            <person name="McLaughlin D.J."/>
            <person name="Morgenstern I."/>
            <person name="Morin E."/>
            <person name="Murat C."/>
            <person name="Nagy L.G."/>
            <person name="Nolan M."/>
            <person name="Ohm R.A."/>
            <person name="Patyshakuliyeva A."/>
            <person name="Rokas A."/>
            <person name="Ruiz-Duenas F.J."/>
            <person name="Sabat G."/>
            <person name="Salamov A."/>
            <person name="Samejima M."/>
            <person name="Schmutz J."/>
            <person name="Slot J.C."/>
            <person name="St John F."/>
            <person name="Stenlid J."/>
            <person name="Sun H."/>
            <person name="Sun S."/>
            <person name="Syed K."/>
            <person name="Tsang A."/>
            <person name="Wiebenga A."/>
            <person name="Young D."/>
            <person name="Pisabarro A."/>
            <person name="Eastwood D.C."/>
            <person name="Martin F."/>
            <person name="Cullen D."/>
            <person name="Grigoriev I.V."/>
            <person name="Hibbett D.S."/>
        </authorList>
    </citation>
    <scope>NUCLEOTIDE SEQUENCE [LARGE SCALE GENOMIC DNA]</scope>
    <source>
        <strain evidence="1 2">DJM-731 SS1</strain>
    </source>
</reference>
<dbReference type="HOGENOM" id="CLU_1245307_0_0_1"/>
<protein>
    <recommendedName>
        <fullName evidence="3">ABM domain-containing protein</fullName>
    </recommendedName>
</protein>
<accession>M5FZR9</accession>
<dbReference type="RefSeq" id="XP_040628282.1">
    <property type="nucleotide sequence ID" value="XM_040777264.1"/>
</dbReference>